<keyword evidence="3" id="KW-1185">Reference proteome</keyword>
<dbReference type="PROSITE" id="PS50878">
    <property type="entry name" value="RT_POL"/>
    <property type="match status" value="1"/>
</dbReference>
<evidence type="ECO:0000259" key="1">
    <source>
        <dbReference type="PROSITE" id="PS50878"/>
    </source>
</evidence>
<reference evidence="2" key="1">
    <citation type="journal article" date="2023" name="Plant J.">
        <title>Genome sequences and population genomics provide insights into the demographic history, inbreeding, and mutation load of two 'living fossil' tree species of Dipteronia.</title>
        <authorList>
            <person name="Feng Y."/>
            <person name="Comes H.P."/>
            <person name="Chen J."/>
            <person name="Zhu S."/>
            <person name="Lu R."/>
            <person name="Zhang X."/>
            <person name="Li P."/>
            <person name="Qiu J."/>
            <person name="Olsen K.M."/>
            <person name="Qiu Y."/>
        </authorList>
    </citation>
    <scope>NUCLEOTIDE SEQUENCE</scope>
    <source>
        <strain evidence="2">KIB01</strain>
    </source>
</reference>
<name>A0AAD9X403_9ROSI</name>
<evidence type="ECO:0000313" key="3">
    <source>
        <dbReference type="Proteomes" id="UP001280121"/>
    </source>
</evidence>
<accession>A0AAD9X403</accession>
<dbReference type="AlphaFoldDB" id="A0AAD9X403"/>
<dbReference type="Proteomes" id="UP001280121">
    <property type="component" value="Unassembled WGS sequence"/>
</dbReference>
<feature type="domain" description="Reverse transcriptase" evidence="1">
    <location>
        <begin position="1"/>
        <end position="105"/>
    </location>
</feature>
<proteinExistence type="predicted"/>
<gene>
    <name evidence="2" type="ORF">Ddye_012252</name>
</gene>
<comment type="caution">
    <text evidence="2">The sequence shown here is derived from an EMBL/GenBank/DDBJ whole genome shotgun (WGS) entry which is preliminary data.</text>
</comment>
<sequence length="105" mass="11903">MKRGLHQGDPLSPFLFNIAVEVLNCLFLKPSDSNLLKGVKFGLDGVHVTQLQFTDDTIIFIEPKLEYLLNVKRTLRYFELASGLRINFHKSCIVQVGKKGHSETD</sequence>
<evidence type="ECO:0000313" key="2">
    <source>
        <dbReference type="EMBL" id="KAK2652396.1"/>
    </source>
</evidence>
<protein>
    <recommendedName>
        <fullName evidence="1">Reverse transcriptase domain-containing protein</fullName>
    </recommendedName>
</protein>
<dbReference type="InterPro" id="IPR043502">
    <property type="entry name" value="DNA/RNA_pol_sf"/>
</dbReference>
<organism evidence="2 3">
    <name type="scientific">Dipteronia dyeriana</name>
    <dbReference type="NCBI Taxonomy" id="168575"/>
    <lineage>
        <taxon>Eukaryota</taxon>
        <taxon>Viridiplantae</taxon>
        <taxon>Streptophyta</taxon>
        <taxon>Embryophyta</taxon>
        <taxon>Tracheophyta</taxon>
        <taxon>Spermatophyta</taxon>
        <taxon>Magnoliopsida</taxon>
        <taxon>eudicotyledons</taxon>
        <taxon>Gunneridae</taxon>
        <taxon>Pentapetalae</taxon>
        <taxon>rosids</taxon>
        <taxon>malvids</taxon>
        <taxon>Sapindales</taxon>
        <taxon>Sapindaceae</taxon>
        <taxon>Hippocastanoideae</taxon>
        <taxon>Acereae</taxon>
        <taxon>Dipteronia</taxon>
    </lineage>
</organism>
<dbReference type="EMBL" id="JANJYI010000004">
    <property type="protein sequence ID" value="KAK2652396.1"/>
    <property type="molecule type" value="Genomic_DNA"/>
</dbReference>
<dbReference type="Pfam" id="PF00078">
    <property type="entry name" value="RVT_1"/>
    <property type="match status" value="1"/>
</dbReference>
<dbReference type="InterPro" id="IPR000477">
    <property type="entry name" value="RT_dom"/>
</dbReference>
<dbReference type="SUPFAM" id="SSF56672">
    <property type="entry name" value="DNA/RNA polymerases"/>
    <property type="match status" value="1"/>
</dbReference>